<name>A0AA38K7B2_9AGAR</name>
<gene>
    <name evidence="1" type="ORF">GGU10DRAFT_382318</name>
</gene>
<dbReference type="Proteomes" id="UP001163798">
    <property type="component" value="Unassembled WGS sequence"/>
</dbReference>
<dbReference type="AlphaFoldDB" id="A0AA38K7B2"/>
<accession>A0AA38K7B2</accession>
<evidence type="ECO:0000313" key="1">
    <source>
        <dbReference type="EMBL" id="KAJ3779544.1"/>
    </source>
</evidence>
<evidence type="ECO:0000313" key="2">
    <source>
        <dbReference type="Proteomes" id="UP001163798"/>
    </source>
</evidence>
<organism evidence="1 2">
    <name type="scientific">Lentinula aff. detonsa</name>
    <dbReference type="NCBI Taxonomy" id="2804958"/>
    <lineage>
        <taxon>Eukaryota</taxon>
        <taxon>Fungi</taxon>
        <taxon>Dikarya</taxon>
        <taxon>Basidiomycota</taxon>
        <taxon>Agaricomycotina</taxon>
        <taxon>Agaricomycetes</taxon>
        <taxon>Agaricomycetidae</taxon>
        <taxon>Agaricales</taxon>
        <taxon>Marasmiineae</taxon>
        <taxon>Omphalotaceae</taxon>
        <taxon>Lentinula</taxon>
    </lineage>
</organism>
<protein>
    <submittedName>
        <fullName evidence="1">Uncharacterized protein</fullName>
    </submittedName>
</protein>
<comment type="caution">
    <text evidence="1">The sequence shown here is derived from an EMBL/GenBank/DDBJ whole genome shotgun (WGS) entry which is preliminary data.</text>
</comment>
<proteinExistence type="predicted"/>
<keyword evidence="2" id="KW-1185">Reference proteome</keyword>
<reference evidence="1" key="1">
    <citation type="submission" date="2022-08" db="EMBL/GenBank/DDBJ databases">
        <authorList>
            <consortium name="DOE Joint Genome Institute"/>
            <person name="Min B."/>
            <person name="Riley R."/>
            <person name="Sierra-Patev S."/>
            <person name="Naranjo-Ortiz M."/>
            <person name="Looney B."/>
            <person name="Konkel Z."/>
            <person name="Slot J.C."/>
            <person name="Sakamoto Y."/>
            <person name="Steenwyk J.L."/>
            <person name="Rokas A."/>
            <person name="Carro J."/>
            <person name="Camarero S."/>
            <person name="Ferreira P."/>
            <person name="Molpeceres G."/>
            <person name="Ruiz-Duenas F.J."/>
            <person name="Serrano A."/>
            <person name="Henrissat B."/>
            <person name="Drula E."/>
            <person name="Hughes K.W."/>
            <person name="Mata J.L."/>
            <person name="Ishikawa N.K."/>
            <person name="Vargas-Isla R."/>
            <person name="Ushijima S."/>
            <person name="Smith C.A."/>
            <person name="Ahrendt S."/>
            <person name="Andreopoulos W."/>
            <person name="He G."/>
            <person name="Labutti K."/>
            <person name="Lipzen A."/>
            <person name="Ng V."/>
            <person name="Sandor L."/>
            <person name="Barry K."/>
            <person name="Martinez A.T."/>
            <person name="Xiao Y."/>
            <person name="Gibbons J.G."/>
            <person name="Terashima K."/>
            <person name="Hibbett D.S."/>
            <person name="Grigoriev I.V."/>
        </authorList>
    </citation>
    <scope>NUCLEOTIDE SEQUENCE</scope>
    <source>
        <strain evidence="1">TFB10291</strain>
    </source>
</reference>
<sequence length="269" mass="29098">MAVVRGGIAANESRVDSFASSAAKRAYSRLAWCRAGLARGGFAADESRIDSFASSVTKRAYSRLVWCRAGLARGGLQQTSREWTRLLRAWPSESIPDSFGVGRGRRVWRVVEPQQTNSFGVGRLCGWMGSTRGGNAANESISDSLAAKRLGSFSLSVTKRVQHGLVWCRAGLARGGFAADESRIDSFASSVTKRAYSRLVWCRAGLARGGTAANESGIDSFALLGVERGQTSPEWTRLVSGDLVGGRRVWREVESHQTSLFETRLVSGD</sequence>
<dbReference type="EMBL" id="MU794675">
    <property type="protein sequence ID" value="KAJ3779544.1"/>
    <property type="molecule type" value="Genomic_DNA"/>
</dbReference>